<gene>
    <name evidence="1" type="ORF">TRIATDRAFT_215591</name>
</gene>
<dbReference type="HOGENOM" id="CLU_052224_0_0_1"/>
<protein>
    <submittedName>
        <fullName evidence="1">Uncharacterized protein</fullName>
    </submittedName>
</protein>
<reference evidence="1 2" key="1">
    <citation type="journal article" date="2011" name="Genome Biol.">
        <title>Comparative genome sequence analysis underscores mycoparasitism as the ancestral life style of Trichoderma.</title>
        <authorList>
            <person name="Kubicek C.P."/>
            <person name="Herrera-Estrella A."/>
            <person name="Seidl-Seiboth V."/>
            <person name="Martinez D.A."/>
            <person name="Druzhinina I.S."/>
            <person name="Thon M."/>
            <person name="Zeilinger S."/>
            <person name="Casas-Flores S."/>
            <person name="Horwitz B.A."/>
            <person name="Mukherjee P.K."/>
            <person name="Mukherjee M."/>
            <person name="Kredics L."/>
            <person name="Alcaraz L.D."/>
            <person name="Aerts A."/>
            <person name="Antal Z."/>
            <person name="Atanasova L."/>
            <person name="Cervantes-Badillo M.G."/>
            <person name="Challacombe J."/>
            <person name="Chertkov O."/>
            <person name="McCluskey K."/>
            <person name="Coulpier F."/>
            <person name="Deshpande N."/>
            <person name="von Doehren H."/>
            <person name="Ebbole D.J."/>
            <person name="Esquivel-Naranjo E.U."/>
            <person name="Fekete E."/>
            <person name="Flipphi M."/>
            <person name="Glaser F."/>
            <person name="Gomez-Rodriguez E.Y."/>
            <person name="Gruber S."/>
            <person name="Han C."/>
            <person name="Henrissat B."/>
            <person name="Hermosa R."/>
            <person name="Hernandez-Onate M."/>
            <person name="Karaffa L."/>
            <person name="Kosti I."/>
            <person name="Le Crom S."/>
            <person name="Lindquist E."/>
            <person name="Lucas S."/>
            <person name="Luebeck M."/>
            <person name="Luebeck P.S."/>
            <person name="Margeot A."/>
            <person name="Metz B."/>
            <person name="Misra M."/>
            <person name="Nevalainen H."/>
            <person name="Omann M."/>
            <person name="Packer N."/>
            <person name="Perrone G."/>
            <person name="Uresti-Rivera E.E."/>
            <person name="Salamov A."/>
            <person name="Schmoll M."/>
            <person name="Seiboth B."/>
            <person name="Shapiro H."/>
            <person name="Sukno S."/>
            <person name="Tamayo-Ramos J.A."/>
            <person name="Tisch D."/>
            <person name="Wiest A."/>
            <person name="Wilkinson H.H."/>
            <person name="Zhang M."/>
            <person name="Coutinho P.M."/>
            <person name="Kenerley C.M."/>
            <person name="Monte E."/>
            <person name="Baker S.E."/>
            <person name="Grigoriev I.V."/>
        </authorList>
    </citation>
    <scope>NUCLEOTIDE SEQUENCE [LARGE SCALE GENOMIC DNA]</scope>
    <source>
        <strain evidence="2">ATCC 20476 / IMI 206040</strain>
    </source>
</reference>
<evidence type="ECO:0000313" key="2">
    <source>
        <dbReference type="Proteomes" id="UP000005426"/>
    </source>
</evidence>
<keyword evidence="2" id="KW-1185">Reference proteome</keyword>
<sequence>MSIESSATRERRRKHKIIKPFLDEELMAGPPQYTKEYFRQPRLRKCVFNPDDIIFESRLGYGMDGCFWDQAPPESEGHYYALQRECQSNAVLQMVRASIASYPVFVLDEPKGKEEARKNYYSFCKEKSDSRREHGISKEGQNRLMRRISSLPRMAECYGWLKLHSNTWKNLHSSLKAPDVKIEKIRRYMEADVEYTALVYEFIHEGENEPLTVEKVADFIYHVGLSFGCSTLAKNWTDSVLVDYADIIYPGGYGWCESMFGMRDAKDILFDGTWDENDRLLFEGMLEE</sequence>
<dbReference type="AlphaFoldDB" id="G9NMG0"/>
<comment type="caution">
    <text evidence="1">The sequence shown here is derived from an EMBL/GenBank/DDBJ whole genome shotgun (WGS) entry which is preliminary data.</text>
</comment>
<dbReference type="OrthoDB" id="4633509at2759"/>
<dbReference type="Proteomes" id="UP000005426">
    <property type="component" value="Unassembled WGS sequence"/>
</dbReference>
<organism evidence="1 2">
    <name type="scientific">Hypocrea atroviridis (strain ATCC 20476 / IMI 206040)</name>
    <name type="common">Trichoderma atroviride</name>
    <dbReference type="NCBI Taxonomy" id="452589"/>
    <lineage>
        <taxon>Eukaryota</taxon>
        <taxon>Fungi</taxon>
        <taxon>Dikarya</taxon>
        <taxon>Ascomycota</taxon>
        <taxon>Pezizomycotina</taxon>
        <taxon>Sordariomycetes</taxon>
        <taxon>Hypocreomycetidae</taxon>
        <taxon>Hypocreales</taxon>
        <taxon>Hypocreaceae</taxon>
        <taxon>Trichoderma</taxon>
    </lineage>
</organism>
<dbReference type="EMBL" id="ABDG02000019">
    <property type="protein sequence ID" value="EHK48090.1"/>
    <property type="molecule type" value="Genomic_DNA"/>
</dbReference>
<accession>G9NMG0</accession>
<name>G9NMG0_HYPAI</name>
<proteinExistence type="predicted"/>
<evidence type="ECO:0000313" key="1">
    <source>
        <dbReference type="EMBL" id="EHK48090.1"/>
    </source>
</evidence>
<dbReference type="OMA" id="AMMRQPF"/>